<sequence length="813" mass="90489">MKAREKFNTRKHWLTLTVGLILMGSSLQAQDVISGKVLEKENAGAPFATVTLLDVTDSTVVKGAITGEDGQYHIKQALPGRYFLAVSSVGYSRYYSQAFFYEGNQLELPAIVLNESAKVLGEVTVTAQRQVMERKADRYVMNVAASTFQSDNLQDILQALPFVQVKGEEITVNGKGGVLILLDKVQMPGATLSTVLGSMTGDEIDNIEFITNPSSRYPASVSTVIEITTKKSKHYGLTGSARLTASQGVKGKVLSGTSLTYRKEKWVANLNLNYNAGISYSENSGYRVLNTNGEKVVLHQDLSSSLMSHKPSVRGSFEYTIDKNNVLGVQATTSYGRTMHSSLTQNRIRFASEVNGATDSLLSTDFSDAGYNLVQNYSVFYNHKLAAKGKSFDMVFTYTPAQRKEKTEMHFQNLSDEQGGLIRKLRTVRNINTSQADILVGQMDWNLPYKNNLNLATGAKITHSSNNTRPTQEVLTSDGFVPERAFSFINEFEENITAGYLTVDKLVNKNTNISAGLRAEYATMRVDNITSGTRAVDRSFLDFFPTLMIQHSLTDDVQLSANYRRTIQRPGFQVLTPFRTYVDDFTITEGNPGLRPKYSNSYSVNTVYKGNLYVEVEYREEKDVYTQLPEAVGDITIWKDRNFDLSSYSLVGNYGYKITPWWSGSVFAYGAVFNSAIETKDFEAISIPKSFYHSVGLENTFSLPGGLRLETSYKYTGPFRYGLIDIVANNFSRVALKGDLLNKKLQYTLAVTDLFKGDVTGGTINAFNVNTNLTNYYDGRRIQLGFVYKFGKNTVKGAQNKKLGNEDVLNRVE</sequence>
<dbReference type="OrthoDB" id="905812at2"/>
<dbReference type="KEGG" id="pact:CA264_09865"/>
<protein>
    <submittedName>
        <fullName evidence="3">TonB dependent receptor</fullName>
    </submittedName>
</protein>
<gene>
    <name evidence="3" type="ORF">CA264_09865</name>
</gene>
<evidence type="ECO:0000313" key="4">
    <source>
        <dbReference type="Proteomes" id="UP000266292"/>
    </source>
</evidence>
<keyword evidence="4" id="KW-1185">Reference proteome</keyword>
<dbReference type="Pfam" id="PF13620">
    <property type="entry name" value="CarboxypepD_reg"/>
    <property type="match status" value="1"/>
</dbReference>
<dbReference type="Proteomes" id="UP000266292">
    <property type="component" value="Chromosome"/>
</dbReference>
<dbReference type="RefSeq" id="WP_025606778.1">
    <property type="nucleotide sequence ID" value="NZ_CP021235.1"/>
</dbReference>
<keyword evidence="1" id="KW-0732">Signal</keyword>
<organism evidence="3 4">
    <name type="scientific">Pontibacter actiniarum</name>
    <dbReference type="NCBI Taxonomy" id="323450"/>
    <lineage>
        <taxon>Bacteria</taxon>
        <taxon>Pseudomonadati</taxon>
        <taxon>Bacteroidota</taxon>
        <taxon>Cytophagia</taxon>
        <taxon>Cytophagales</taxon>
        <taxon>Hymenobacteraceae</taxon>
        <taxon>Pontibacter</taxon>
    </lineage>
</organism>
<dbReference type="InterPro" id="IPR041700">
    <property type="entry name" value="OMP_b-brl_3"/>
</dbReference>
<dbReference type="PANTHER" id="PTHR40980:SF4">
    <property type="entry name" value="TONB-DEPENDENT RECEPTOR-LIKE BETA-BARREL DOMAIN-CONTAINING PROTEIN"/>
    <property type="match status" value="1"/>
</dbReference>
<dbReference type="PANTHER" id="PTHR40980">
    <property type="entry name" value="PLUG DOMAIN-CONTAINING PROTEIN"/>
    <property type="match status" value="1"/>
</dbReference>
<name>A0A1X9YS81_9BACT</name>
<reference evidence="4" key="1">
    <citation type="submission" date="2017-05" db="EMBL/GenBank/DDBJ databases">
        <authorList>
            <person name="Ray J."/>
            <person name="Price M."/>
            <person name="Deutschbauer A."/>
        </authorList>
    </citation>
    <scope>NUCLEOTIDE SEQUENCE [LARGE SCALE GENOMIC DNA]</scope>
    <source>
        <strain evidence="4">DSM 19842</strain>
    </source>
</reference>
<feature type="signal peptide" evidence="1">
    <location>
        <begin position="1"/>
        <end position="29"/>
    </location>
</feature>
<dbReference type="Gene3D" id="2.60.40.1120">
    <property type="entry name" value="Carboxypeptidase-like, regulatory domain"/>
    <property type="match status" value="1"/>
</dbReference>
<evidence type="ECO:0000313" key="3">
    <source>
        <dbReference type="EMBL" id="ARS35722.1"/>
    </source>
</evidence>
<feature type="domain" description="Outer membrane protein beta-barrel" evidence="2">
    <location>
        <begin position="383"/>
        <end position="788"/>
    </location>
</feature>
<dbReference type="InterPro" id="IPR008969">
    <property type="entry name" value="CarboxyPept-like_regulatory"/>
</dbReference>
<evidence type="ECO:0000256" key="1">
    <source>
        <dbReference type="SAM" id="SignalP"/>
    </source>
</evidence>
<accession>A0A1X9YS81</accession>
<proteinExistence type="predicted"/>
<dbReference type="SUPFAM" id="SSF49464">
    <property type="entry name" value="Carboxypeptidase regulatory domain-like"/>
    <property type="match status" value="1"/>
</dbReference>
<dbReference type="EMBL" id="CP021235">
    <property type="protein sequence ID" value="ARS35722.1"/>
    <property type="molecule type" value="Genomic_DNA"/>
</dbReference>
<dbReference type="AlphaFoldDB" id="A0A1X9YS81"/>
<keyword evidence="3" id="KW-0675">Receptor</keyword>
<dbReference type="SUPFAM" id="SSF56935">
    <property type="entry name" value="Porins"/>
    <property type="match status" value="1"/>
</dbReference>
<dbReference type="STRING" id="709015.GCA_000472485_01992"/>
<feature type="chain" id="PRO_5010992217" evidence="1">
    <location>
        <begin position="30"/>
        <end position="813"/>
    </location>
</feature>
<dbReference type="Pfam" id="PF14905">
    <property type="entry name" value="OMP_b-brl_3"/>
    <property type="match status" value="1"/>
</dbReference>
<evidence type="ECO:0000259" key="2">
    <source>
        <dbReference type="Pfam" id="PF14905"/>
    </source>
</evidence>